<organism evidence="7 8">
    <name type="scientific">Aspergillus heteromorphus CBS 117.55</name>
    <dbReference type="NCBI Taxonomy" id="1448321"/>
    <lineage>
        <taxon>Eukaryota</taxon>
        <taxon>Fungi</taxon>
        <taxon>Dikarya</taxon>
        <taxon>Ascomycota</taxon>
        <taxon>Pezizomycotina</taxon>
        <taxon>Eurotiomycetes</taxon>
        <taxon>Eurotiomycetidae</taxon>
        <taxon>Eurotiales</taxon>
        <taxon>Aspergillaceae</taxon>
        <taxon>Aspergillus</taxon>
        <taxon>Aspergillus subgen. Circumdati</taxon>
    </lineage>
</organism>
<comment type="subcellular location">
    <subcellularLocation>
        <location evidence="1">Membrane</location>
        <topology evidence="1">Multi-pass membrane protein</topology>
    </subcellularLocation>
</comment>
<feature type="transmembrane region" description="Helical" evidence="6">
    <location>
        <begin position="291"/>
        <end position="308"/>
    </location>
</feature>
<dbReference type="Proteomes" id="UP000247233">
    <property type="component" value="Unassembled WGS sequence"/>
</dbReference>
<dbReference type="InterPro" id="IPR049680">
    <property type="entry name" value="FLVCR1-2_SLC49-like"/>
</dbReference>
<dbReference type="STRING" id="1448321.A0A317WM68"/>
<dbReference type="Gene3D" id="1.20.1250.20">
    <property type="entry name" value="MFS general substrate transporter like domains"/>
    <property type="match status" value="1"/>
</dbReference>
<dbReference type="InterPro" id="IPR036259">
    <property type="entry name" value="MFS_trans_sf"/>
</dbReference>
<feature type="transmembrane region" description="Helical" evidence="6">
    <location>
        <begin position="384"/>
        <end position="404"/>
    </location>
</feature>
<evidence type="ECO:0000256" key="6">
    <source>
        <dbReference type="SAM" id="Phobius"/>
    </source>
</evidence>
<dbReference type="SUPFAM" id="SSF103473">
    <property type="entry name" value="MFS general substrate transporter"/>
    <property type="match status" value="1"/>
</dbReference>
<evidence type="ECO:0000256" key="3">
    <source>
        <dbReference type="ARBA" id="ARBA00022989"/>
    </source>
</evidence>
<dbReference type="InterPro" id="IPR011701">
    <property type="entry name" value="MFS"/>
</dbReference>
<accession>A0A317WM68</accession>
<dbReference type="GO" id="GO:0022857">
    <property type="term" value="F:transmembrane transporter activity"/>
    <property type="evidence" value="ECO:0007669"/>
    <property type="project" value="InterPro"/>
</dbReference>
<feature type="transmembrane region" description="Helical" evidence="6">
    <location>
        <begin position="224"/>
        <end position="247"/>
    </location>
</feature>
<protein>
    <submittedName>
        <fullName evidence="7">MFS general substrate transporter</fullName>
    </submittedName>
</protein>
<dbReference type="PANTHER" id="PTHR10924:SF6">
    <property type="entry name" value="SOLUTE CARRIER FAMILY 49 MEMBER A3"/>
    <property type="match status" value="1"/>
</dbReference>
<evidence type="ECO:0000256" key="2">
    <source>
        <dbReference type="ARBA" id="ARBA00022692"/>
    </source>
</evidence>
<dbReference type="RefSeq" id="XP_025401479.1">
    <property type="nucleotide sequence ID" value="XM_025544688.1"/>
</dbReference>
<proteinExistence type="predicted"/>
<name>A0A317WM68_9EURO</name>
<feature type="transmembrane region" description="Helical" evidence="6">
    <location>
        <begin position="351"/>
        <end position="372"/>
    </location>
</feature>
<evidence type="ECO:0000313" key="8">
    <source>
        <dbReference type="Proteomes" id="UP000247233"/>
    </source>
</evidence>
<keyword evidence="4 6" id="KW-0472">Membrane</keyword>
<feature type="transmembrane region" description="Helical" evidence="6">
    <location>
        <begin position="95"/>
        <end position="112"/>
    </location>
</feature>
<dbReference type="GeneID" id="37066925"/>
<evidence type="ECO:0000256" key="1">
    <source>
        <dbReference type="ARBA" id="ARBA00004141"/>
    </source>
</evidence>
<sequence length="479" mass="50416">MHHESVTTALPVELPPSAPVYRVYKRRFWGLGQLVLLNIVVSWDWLTFSSISTTTAQYFGVSESAVNWMSTGYLFAFCVSSPIVIITLNKGGPKPAIITTSALLLIGNWIRYGGTRAGNFGVAMFGQILIGLAQPFCLSAPTRYSDLWFSDQGRTSATAVATLANPLGAALGELIDGFWVTEPGDVPGMVLGVTIIPLLHPPPLHLPPPLSSLSHLLHTPTFHLILLPFTVYVALFNSISTLLNQILSPHHFTETQSGIAGGLLILTGLLSSAVISPLTDRYKQYLLTIRLLVPVIAASYIALIYAPASTAGIWPTYVVCAVLGASSFGLLPVVLEFLVEVMYPVEPGVGSTLCWVGGQLFGGVFVVVMDALGGGDGGSMHRALVFAAALAVVVVPAPLVIGVVGGRVRRGRVDVDGVVDRVVDGREGDRERAIELRGGGGGGRGGEEIQLGGRGGESGSGSAGDAGKGGVRWGVAWRK</sequence>
<keyword evidence="8" id="KW-1185">Reference proteome</keyword>
<feature type="transmembrane region" description="Helical" evidence="6">
    <location>
        <begin position="314"/>
        <end position="339"/>
    </location>
</feature>
<feature type="compositionally biased region" description="Gly residues" evidence="5">
    <location>
        <begin position="452"/>
        <end position="472"/>
    </location>
</feature>
<dbReference type="EMBL" id="MSFL01000006">
    <property type="protein sequence ID" value="PWY87596.1"/>
    <property type="molecule type" value="Genomic_DNA"/>
</dbReference>
<evidence type="ECO:0000256" key="5">
    <source>
        <dbReference type="SAM" id="MobiDB-lite"/>
    </source>
</evidence>
<dbReference type="OrthoDB" id="422206at2759"/>
<keyword evidence="3 6" id="KW-1133">Transmembrane helix</keyword>
<dbReference type="Pfam" id="PF07690">
    <property type="entry name" value="MFS_1"/>
    <property type="match status" value="1"/>
</dbReference>
<feature type="transmembrane region" description="Helical" evidence="6">
    <location>
        <begin position="28"/>
        <end position="46"/>
    </location>
</feature>
<feature type="region of interest" description="Disordered" evidence="5">
    <location>
        <begin position="436"/>
        <end position="479"/>
    </location>
</feature>
<dbReference type="PANTHER" id="PTHR10924">
    <property type="entry name" value="MAJOR FACILITATOR SUPERFAMILY PROTEIN-RELATED"/>
    <property type="match status" value="1"/>
</dbReference>
<dbReference type="AlphaFoldDB" id="A0A317WM68"/>
<reference evidence="7 8" key="1">
    <citation type="submission" date="2016-12" db="EMBL/GenBank/DDBJ databases">
        <title>The genomes of Aspergillus section Nigri reveals drivers in fungal speciation.</title>
        <authorList>
            <consortium name="DOE Joint Genome Institute"/>
            <person name="Vesth T.C."/>
            <person name="Nybo J."/>
            <person name="Theobald S."/>
            <person name="Brandl J."/>
            <person name="Frisvad J.C."/>
            <person name="Nielsen K.F."/>
            <person name="Lyhne E.K."/>
            <person name="Kogle M.E."/>
            <person name="Kuo A."/>
            <person name="Riley R."/>
            <person name="Clum A."/>
            <person name="Nolan M."/>
            <person name="Lipzen A."/>
            <person name="Salamov A."/>
            <person name="Henrissat B."/>
            <person name="Wiebenga A."/>
            <person name="De Vries R.P."/>
            <person name="Grigoriev I.V."/>
            <person name="Mortensen U.H."/>
            <person name="Andersen M.R."/>
            <person name="Baker S.E."/>
        </authorList>
    </citation>
    <scope>NUCLEOTIDE SEQUENCE [LARGE SCALE GENOMIC DNA]</scope>
    <source>
        <strain evidence="7 8">CBS 117.55</strain>
    </source>
</reference>
<keyword evidence="2 6" id="KW-0812">Transmembrane</keyword>
<feature type="transmembrane region" description="Helical" evidence="6">
    <location>
        <begin position="259"/>
        <end position="279"/>
    </location>
</feature>
<evidence type="ECO:0000256" key="4">
    <source>
        <dbReference type="ARBA" id="ARBA00023136"/>
    </source>
</evidence>
<dbReference type="GO" id="GO:0016020">
    <property type="term" value="C:membrane"/>
    <property type="evidence" value="ECO:0007669"/>
    <property type="project" value="UniProtKB-SubCell"/>
</dbReference>
<gene>
    <name evidence="7" type="ORF">BO70DRAFT_369586</name>
</gene>
<comment type="caution">
    <text evidence="7">The sequence shown here is derived from an EMBL/GenBank/DDBJ whole genome shotgun (WGS) entry which is preliminary data.</text>
</comment>
<feature type="transmembrane region" description="Helical" evidence="6">
    <location>
        <begin position="66"/>
        <end position="88"/>
    </location>
</feature>
<dbReference type="VEuPathDB" id="FungiDB:BO70DRAFT_369586"/>
<evidence type="ECO:0000313" key="7">
    <source>
        <dbReference type="EMBL" id="PWY87596.1"/>
    </source>
</evidence>